<protein>
    <submittedName>
        <fullName evidence="2">Uncharacterized protein</fullName>
    </submittedName>
</protein>
<evidence type="ECO:0000256" key="1">
    <source>
        <dbReference type="SAM" id="Phobius"/>
    </source>
</evidence>
<dbReference type="AlphaFoldDB" id="A0A8D8QU71"/>
<keyword evidence="1" id="KW-0472">Membrane</keyword>
<feature type="transmembrane region" description="Helical" evidence="1">
    <location>
        <begin position="56"/>
        <end position="79"/>
    </location>
</feature>
<proteinExistence type="predicted"/>
<sequence length="103" mass="12603">MFQYYTYCPHLVPISLGLYRFVNKKWCNFVKIQCVSVKSQRCQGSFPITNPQYNKIFYFVVLIFYYSWSSEFAISYFHYNNIILLPRRMLVPLYLLLYRVFTF</sequence>
<evidence type="ECO:0000313" key="2">
    <source>
        <dbReference type="EMBL" id="CAG6638424.1"/>
    </source>
</evidence>
<reference evidence="2" key="1">
    <citation type="submission" date="2021-05" db="EMBL/GenBank/DDBJ databases">
        <authorList>
            <person name="Alioto T."/>
            <person name="Alioto T."/>
            <person name="Gomez Garrido J."/>
        </authorList>
    </citation>
    <scope>NUCLEOTIDE SEQUENCE</scope>
</reference>
<organism evidence="2">
    <name type="scientific">Cacopsylla melanoneura</name>
    <dbReference type="NCBI Taxonomy" id="428564"/>
    <lineage>
        <taxon>Eukaryota</taxon>
        <taxon>Metazoa</taxon>
        <taxon>Ecdysozoa</taxon>
        <taxon>Arthropoda</taxon>
        <taxon>Hexapoda</taxon>
        <taxon>Insecta</taxon>
        <taxon>Pterygota</taxon>
        <taxon>Neoptera</taxon>
        <taxon>Paraneoptera</taxon>
        <taxon>Hemiptera</taxon>
        <taxon>Sternorrhyncha</taxon>
        <taxon>Psylloidea</taxon>
        <taxon>Psyllidae</taxon>
        <taxon>Psyllinae</taxon>
        <taxon>Cacopsylla</taxon>
    </lineage>
</organism>
<dbReference type="EMBL" id="HBUF01102588">
    <property type="protein sequence ID" value="CAG6638424.1"/>
    <property type="molecule type" value="Transcribed_RNA"/>
</dbReference>
<keyword evidence="1" id="KW-1133">Transmembrane helix</keyword>
<keyword evidence="1" id="KW-0812">Transmembrane</keyword>
<accession>A0A8D8QU71</accession>
<name>A0A8D8QU71_9HEMI</name>